<keyword evidence="2 4" id="KW-0863">Zinc-finger</keyword>
<evidence type="ECO:0000256" key="5">
    <source>
        <dbReference type="SAM" id="MobiDB-lite"/>
    </source>
</evidence>
<evidence type="ECO:0000259" key="8">
    <source>
        <dbReference type="PROSITE" id="PS51270"/>
    </source>
</evidence>
<dbReference type="GO" id="GO:0006511">
    <property type="term" value="P:ubiquitin-dependent protein catabolic process"/>
    <property type="evidence" value="ECO:0007669"/>
    <property type="project" value="TreeGrafter"/>
</dbReference>
<dbReference type="PANTHER" id="PTHR21319:SF0">
    <property type="entry name" value="AND RING FINGER DOMAIN PROTEIN, PUTATIVE (AFU_ORTHOLOGUE AFUA_1G08900)-RELATED"/>
    <property type="match status" value="1"/>
</dbReference>
<dbReference type="GO" id="GO:0005634">
    <property type="term" value="C:nucleus"/>
    <property type="evidence" value="ECO:0007669"/>
    <property type="project" value="TreeGrafter"/>
</dbReference>
<accession>A0A0A1T8J0</accession>
<dbReference type="OrthoDB" id="411372at2759"/>
<dbReference type="InterPro" id="IPR037274">
    <property type="entry name" value="Znf_CHY_sf"/>
</dbReference>
<dbReference type="GO" id="GO:0061630">
    <property type="term" value="F:ubiquitin protein ligase activity"/>
    <property type="evidence" value="ECO:0007669"/>
    <property type="project" value="TreeGrafter"/>
</dbReference>
<feature type="region of interest" description="Disordered" evidence="5">
    <location>
        <begin position="492"/>
        <end position="540"/>
    </location>
</feature>
<dbReference type="AlphaFoldDB" id="A0A0A1T8J0"/>
<reference evidence="9 10" key="1">
    <citation type="journal article" date="2015" name="Genome Announc.">
        <title>Draft Genome Sequence and Gene Annotation of the Entomopathogenic Fungus Verticillium hemipterigenum.</title>
        <authorList>
            <person name="Horn F."/>
            <person name="Habel A."/>
            <person name="Scharf D.H."/>
            <person name="Dworschak J."/>
            <person name="Brakhage A.A."/>
            <person name="Guthke R."/>
            <person name="Hertweck C."/>
            <person name="Linde J."/>
        </authorList>
    </citation>
    <scope>NUCLEOTIDE SEQUENCE [LARGE SCALE GENOMIC DNA]</scope>
</reference>
<dbReference type="InterPro" id="IPR008913">
    <property type="entry name" value="Znf_CHY"/>
</dbReference>
<keyword evidence="3" id="KW-0862">Zinc</keyword>
<dbReference type="GO" id="GO:0008270">
    <property type="term" value="F:zinc ion binding"/>
    <property type="evidence" value="ECO:0007669"/>
    <property type="project" value="UniProtKB-KW"/>
</dbReference>
<dbReference type="CDD" id="cd16464">
    <property type="entry name" value="RING-H2_Pirh2-like"/>
    <property type="match status" value="1"/>
</dbReference>
<dbReference type="PROSITE" id="PS51266">
    <property type="entry name" value="ZF_CHY"/>
    <property type="match status" value="1"/>
</dbReference>
<evidence type="ECO:0000256" key="4">
    <source>
        <dbReference type="PROSITE-ProRule" id="PRU00601"/>
    </source>
</evidence>
<feature type="region of interest" description="Disordered" evidence="5">
    <location>
        <begin position="25"/>
        <end position="48"/>
    </location>
</feature>
<dbReference type="SUPFAM" id="SSF57850">
    <property type="entry name" value="RING/U-box"/>
    <property type="match status" value="1"/>
</dbReference>
<feature type="domain" description="CTCHY-type" evidence="8">
    <location>
        <begin position="293"/>
        <end position="359"/>
    </location>
</feature>
<dbReference type="STRING" id="1531966.A0A0A1T8J0"/>
<dbReference type="PROSITE" id="PS51270">
    <property type="entry name" value="ZF_CTCHY"/>
    <property type="match status" value="1"/>
</dbReference>
<feature type="domain" description="CHY-type" evidence="7">
    <location>
        <begin position="224"/>
        <end position="291"/>
    </location>
</feature>
<keyword evidence="10" id="KW-1185">Reference proteome</keyword>
<dbReference type="InterPro" id="IPR001841">
    <property type="entry name" value="Znf_RING"/>
</dbReference>
<keyword evidence="1" id="KW-0479">Metal-binding</keyword>
<dbReference type="EMBL" id="CDHN01000001">
    <property type="protein sequence ID" value="CEJ81639.1"/>
    <property type="molecule type" value="Genomic_DNA"/>
</dbReference>
<evidence type="ECO:0000256" key="2">
    <source>
        <dbReference type="ARBA" id="ARBA00022771"/>
    </source>
</evidence>
<dbReference type="Pfam" id="PF14599">
    <property type="entry name" value="zinc_ribbon_6"/>
    <property type="match status" value="1"/>
</dbReference>
<dbReference type="InterPro" id="IPR013083">
    <property type="entry name" value="Znf_RING/FYVE/PHD"/>
</dbReference>
<feature type="region of interest" description="Disordered" evidence="5">
    <location>
        <begin position="82"/>
        <end position="109"/>
    </location>
</feature>
<dbReference type="PROSITE" id="PS50089">
    <property type="entry name" value="ZF_RING_2"/>
    <property type="match status" value="1"/>
</dbReference>
<evidence type="ECO:0000313" key="10">
    <source>
        <dbReference type="Proteomes" id="UP000039046"/>
    </source>
</evidence>
<dbReference type="Pfam" id="PF05495">
    <property type="entry name" value="zf-CHY"/>
    <property type="match status" value="1"/>
</dbReference>
<dbReference type="SMART" id="SM00184">
    <property type="entry name" value="RING"/>
    <property type="match status" value="2"/>
</dbReference>
<dbReference type="Gene3D" id="2.20.28.10">
    <property type="match status" value="1"/>
</dbReference>
<evidence type="ECO:0000256" key="3">
    <source>
        <dbReference type="ARBA" id="ARBA00022833"/>
    </source>
</evidence>
<feature type="compositionally biased region" description="Acidic residues" evidence="5">
    <location>
        <begin position="574"/>
        <end position="585"/>
    </location>
</feature>
<dbReference type="InterPro" id="IPR039512">
    <property type="entry name" value="RCHY1_zinc-ribbon"/>
</dbReference>
<evidence type="ECO:0000256" key="1">
    <source>
        <dbReference type="ARBA" id="ARBA00022723"/>
    </source>
</evidence>
<feature type="region of interest" description="Disordered" evidence="5">
    <location>
        <begin position="552"/>
        <end position="609"/>
    </location>
</feature>
<proteinExistence type="predicted"/>
<dbReference type="InterPro" id="IPR017921">
    <property type="entry name" value="Znf_CTCHY"/>
</dbReference>
<sequence>MASIVSDFIINPVLRQARRFSEISRTTFGGEDDAPTPRPGALGADDVVPEDPGLETAIDLETSSTDLPTTPDRDVTFDEIITSSPPTVPSPRDHLGFPTTPRKTGPIPEDDGMGYLRARIHSINAKELAQDEKARQIHDVLTERYRASRAVVFPGLSPEAPRQSTPSGPSSDSPAGIDPLRFFRQDEQPPLESFNLTAEDIMPTFAPIRPPKVVDGIEPTTPPPTTPPLGCQHYERNVKLQCSTCDKWYTCRFCHDAVEDHNLIRSETKHMLCMLCATPQRAGEVCVTCGEVSANYYCDICKLWENRPSKPIYHCEDCGICRRGLGLGKDFFHCKVCRACITTSIETSHKCIERSTDCDCPICGDYMFTSPKPVVFMVCGHSIHKKCYDQHMKTSYKCPICNKSLVNMETQFRNLDLVILSQPMPPEFRDTKAVILCNDCSGRCTVPYHWLGLKCAICQSYNTVELQILGGLHDGQAPPGAHTERPELVPLQHPQSLDDVPPMQTTLPRGDRTGSILAGRRRHSSNGVELQPRVPERTARSLSPLSVAEMPSTHADLDGDSDNDILVFWRSGDDDSSSEDDDDNGSDNNHDSEEEDDDDEHEIMLIGHR</sequence>
<evidence type="ECO:0000313" key="9">
    <source>
        <dbReference type="EMBL" id="CEJ81639.1"/>
    </source>
</evidence>
<dbReference type="Proteomes" id="UP000039046">
    <property type="component" value="Unassembled WGS sequence"/>
</dbReference>
<feature type="domain" description="RING-type" evidence="6">
    <location>
        <begin position="360"/>
        <end position="402"/>
    </location>
</feature>
<dbReference type="SUPFAM" id="SSF161219">
    <property type="entry name" value="CHY zinc finger-like"/>
    <property type="match status" value="1"/>
</dbReference>
<gene>
    <name evidence="9" type="ORF">VHEMI01758</name>
</gene>
<dbReference type="Pfam" id="PF13639">
    <property type="entry name" value="zf-RING_2"/>
    <property type="match status" value="1"/>
</dbReference>
<evidence type="ECO:0000259" key="6">
    <source>
        <dbReference type="PROSITE" id="PS50089"/>
    </source>
</evidence>
<feature type="compositionally biased region" description="Acidic residues" evidence="5">
    <location>
        <begin position="592"/>
        <end position="601"/>
    </location>
</feature>
<evidence type="ECO:0000259" key="7">
    <source>
        <dbReference type="PROSITE" id="PS51266"/>
    </source>
</evidence>
<dbReference type="PANTHER" id="PTHR21319">
    <property type="entry name" value="RING FINGER AND CHY ZINC FINGER DOMAIN-CONTAINING PROTEIN 1"/>
    <property type="match status" value="1"/>
</dbReference>
<dbReference type="SUPFAM" id="SSF161245">
    <property type="entry name" value="Zinc hairpin stack"/>
    <property type="match status" value="1"/>
</dbReference>
<feature type="region of interest" description="Disordered" evidence="5">
    <location>
        <begin position="154"/>
        <end position="180"/>
    </location>
</feature>
<dbReference type="HOGENOM" id="CLU_013368_4_3_1"/>
<dbReference type="InterPro" id="IPR037275">
    <property type="entry name" value="Znf_CTCHY_sf"/>
</dbReference>
<dbReference type="GO" id="GO:0016567">
    <property type="term" value="P:protein ubiquitination"/>
    <property type="evidence" value="ECO:0007669"/>
    <property type="project" value="TreeGrafter"/>
</dbReference>
<feature type="compositionally biased region" description="Polar residues" evidence="5">
    <location>
        <begin position="162"/>
        <end position="173"/>
    </location>
</feature>
<dbReference type="Gene3D" id="3.30.40.10">
    <property type="entry name" value="Zinc/RING finger domain, C3HC4 (zinc finger)"/>
    <property type="match status" value="1"/>
</dbReference>
<protein>
    <submittedName>
        <fullName evidence="9">Uncharacterized protein</fullName>
    </submittedName>
</protein>
<organism evidence="9 10">
    <name type="scientific">[Torrubiella] hemipterigena</name>
    <dbReference type="NCBI Taxonomy" id="1531966"/>
    <lineage>
        <taxon>Eukaryota</taxon>
        <taxon>Fungi</taxon>
        <taxon>Dikarya</taxon>
        <taxon>Ascomycota</taxon>
        <taxon>Pezizomycotina</taxon>
        <taxon>Sordariomycetes</taxon>
        <taxon>Hypocreomycetidae</taxon>
        <taxon>Hypocreales</taxon>
        <taxon>Clavicipitaceae</taxon>
        <taxon>Clavicipitaceae incertae sedis</taxon>
        <taxon>'Torrubiella' clade</taxon>
    </lineage>
</organism>
<name>A0A0A1T8J0_9HYPO</name>